<dbReference type="Gene3D" id="1.25.40.10">
    <property type="entry name" value="Tetratricopeptide repeat domain"/>
    <property type="match status" value="1"/>
</dbReference>
<proteinExistence type="predicted"/>
<evidence type="ECO:0000256" key="1">
    <source>
        <dbReference type="SAM" id="MobiDB-lite"/>
    </source>
</evidence>
<dbReference type="InterPro" id="IPR042342">
    <property type="entry name" value="TTC22"/>
</dbReference>
<name>A0ABD3X8L6_SINWO</name>
<dbReference type="InterPro" id="IPR011990">
    <property type="entry name" value="TPR-like_helical_dom_sf"/>
</dbReference>
<feature type="compositionally biased region" description="Basic and acidic residues" evidence="1">
    <location>
        <begin position="385"/>
        <end position="396"/>
    </location>
</feature>
<protein>
    <submittedName>
        <fullName evidence="2">Uncharacterized protein</fullName>
    </submittedName>
</protein>
<keyword evidence="3" id="KW-1185">Reference proteome</keyword>
<gene>
    <name evidence="2" type="ORF">ACJMK2_027659</name>
</gene>
<sequence length="890" mass="102730">MDEDLDKEEVQFREKFKKYPSSFNLDIKDLNKSKNVKIYKGRLERKYESGEFESTAEQPRLLNLLSFLCWNAGVKEIAHGQSRKCIELEKENIVALCNRVWMTRKDGHLTEADEELNEVEEIVKARPDLLLRGKGEIAYSYSVFGPEYFLKSMKLYEELLESITDICIESNLVQLWKMDLGILYRKFCNVGNTIATKQWEQKDKDTCMKNAAALLYEVASSDSPARWRGRCYAALGEFSYSTSTGTVLKKGKEDLFPFEIKDKDTESLLNLALQICDEDSGILNICGKTFKYLKKLDKAEEVLMKSLEKRETALAHYHLALVLKNRLKERYFEARGYHPEKEVSNTSQNAEVSHEPLKSREQVQSNEYNPDIVYERCRQNQVHAGSDRLRNRDKNYSGEVNTSCSRSHHHGRSHRGRGIREADHTSIIKEANSYHELSITNLNENFELMAVGNDECEKHVFEHVGFPVNERHPDPSTSEQYLKRAITKGYKHVWIIPNSEDIVVERIFDHLNKAIKDGNAWASLEKGIVLRQIQKPKEAIEAFLATLEMEGFKTSIIDISCYEHLGASYNEMAEREINSEQKRKFSTNAVKYLLKAIEKLATKAHALHFLKDGWMALPMLNDIFNPKQSDDAMPKELKELSKMLEQYDGLSGLRDMIMKPEEEIHENIKTLLKQKEFEKAAALLAVQNCAQSTRIDKRLRKLVYLEYAFNLTEMKEASQRLKQAFAVDCSDNSEVKFEIFFLYDEEAENTTDGELTPASFISKTVEKFVVCESGLRFTKNSDNVTPGTRTGPEQAKLMKSTMHIVLILDANEEPSEDLLYFIEIAKQIYIDKTSKLSLILVDDTPCPPDLKPFPQIHFERKLMQCQNHWARKFFYTLLDVNDTEDNVYVN</sequence>
<dbReference type="SUPFAM" id="SSF48452">
    <property type="entry name" value="TPR-like"/>
    <property type="match status" value="1"/>
</dbReference>
<accession>A0ABD3X8L6</accession>
<dbReference type="EMBL" id="JBJQND010000003">
    <property type="protein sequence ID" value="KAL3881203.1"/>
    <property type="molecule type" value="Genomic_DNA"/>
</dbReference>
<feature type="region of interest" description="Disordered" evidence="1">
    <location>
        <begin position="339"/>
        <end position="365"/>
    </location>
</feature>
<feature type="compositionally biased region" description="Basic residues" evidence="1">
    <location>
        <begin position="406"/>
        <end position="417"/>
    </location>
</feature>
<evidence type="ECO:0000313" key="2">
    <source>
        <dbReference type="EMBL" id="KAL3881203.1"/>
    </source>
</evidence>
<organism evidence="2 3">
    <name type="scientific">Sinanodonta woodiana</name>
    <name type="common">Chinese pond mussel</name>
    <name type="synonym">Anodonta woodiana</name>
    <dbReference type="NCBI Taxonomy" id="1069815"/>
    <lineage>
        <taxon>Eukaryota</taxon>
        <taxon>Metazoa</taxon>
        <taxon>Spiralia</taxon>
        <taxon>Lophotrochozoa</taxon>
        <taxon>Mollusca</taxon>
        <taxon>Bivalvia</taxon>
        <taxon>Autobranchia</taxon>
        <taxon>Heteroconchia</taxon>
        <taxon>Palaeoheterodonta</taxon>
        <taxon>Unionida</taxon>
        <taxon>Unionoidea</taxon>
        <taxon>Unionidae</taxon>
        <taxon>Unioninae</taxon>
        <taxon>Sinanodonta</taxon>
    </lineage>
</organism>
<dbReference type="Proteomes" id="UP001634394">
    <property type="component" value="Unassembled WGS sequence"/>
</dbReference>
<feature type="region of interest" description="Disordered" evidence="1">
    <location>
        <begin position="383"/>
        <end position="419"/>
    </location>
</feature>
<dbReference type="PANTHER" id="PTHR16253:SF0">
    <property type="entry name" value="TETRATRICOPEPTIDE REPEAT PROTEIN 22"/>
    <property type="match status" value="1"/>
</dbReference>
<dbReference type="PANTHER" id="PTHR16253">
    <property type="entry name" value="TETRATRICOPEPTIDE REPEAT PROTEIN 22"/>
    <property type="match status" value="1"/>
</dbReference>
<reference evidence="2 3" key="1">
    <citation type="submission" date="2024-11" db="EMBL/GenBank/DDBJ databases">
        <title>Chromosome-level genome assembly of the freshwater bivalve Anodonta woodiana.</title>
        <authorList>
            <person name="Chen X."/>
        </authorList>
    </citation>
    <scope>NUCLEOTIDE SEQUENCE [LARGE SCALE GENOMIC DNA]</scope>
    <source>
        <strain evidence="2">MN2024</strain>
        <tissue evidence="2">Gills</tissue>
    </source>
</reference>
<dbReference type="AlphaFoldDB" id="A0ABD3X8L6"/>
<feature type="compositionally biased region" description="Basic and acidic residues" evidence="1">
    <location>
        <begin position="352"/>
        <end position="361"/>
    </location>
</feature>
<evidence type="ECO:0000313" key="3">
    <source>
        <dbReference type="Proteomes" id="UP001634394"/>
    </source>
</evidence>
<comment type="caution">
    <text evidence="2">The sequence shown here is derived from an EMBL/GenBank/DDBJ whole genome shotgun (WGS) entry which is preliminary data.</text>
</comment>